<evidence type="ECO:0000313" key="8">
    <source>
        <dbReference type="EMBL" id="HJD45091.1"/>
    </source>
</evidence>
<keyword evidence="1 7" id="KW-1003">Cell membrane</keyword>
<gene>
    <name evidence="7 8" type="primary">ftsB</name>
    <name evidence="8" type="ORF">H9906_08730</name>
</gene>
<sequence length="92" mass="10486">MRPLVLVLVLLNLIVQYSLWFGKSGWERVAELEQGLTAQTEINNALLARNNAMYAEVQDLKTGTQAIEERARSELGMLREDEIFVQVLPQQN</sequence>
<protein>
    <recommendedName>
        <fullName evidence="7">Cell division protein FtsB</fullName>
    </recommendedName>
</protein>
<reference evidence="8" key="1">
    <citation type="journal article" date="2021" name="PeerJ">
        <title>Extensive microbial diversity within the chicken gut microbiome revealed by metagenomics and culture.</title>
        <authorList>
            <person name="Gilroy R."/>
            <person name="Ravi A."/>
            <person name="Getino M."/>
            <person name="Pursley I."/>
            <person name="Horton D.L."/>
            <person name="Alikhan N.F."/>
            <person name="Baker D."/>
            <person name="Gharbi K."/>
            <person name="Hall N."/>
            <person name="Watson M."/>
            <person name="Adriaenssens E.M."/>
            <person name="Foster-Nyarko E."/>
            <person name="Jarju S."/>
            <person name="Secka A."/>
            <person name="Antonio M."/>
            <person name="Oren A."/>
            <person name="Chaudhuri R.R."/>
            <person name="La Ragione R."/>
            <person name="Hildebrand F."/>
            <person name="Pallen M.J."/>
        </authorList>
    </citation>
    <scope>NUCLEOTIDE SEQUENCE</scope>
    <source>
        <strain evidence="8">9264</strain>
    </source>
</reference>
<organism evidence="8 9">
    <name type="scientific">Candidatus Paenalcaligenes intestinipullorum</name>
    <dbReference type="NCBI Taxonomy" id="2838718"/>
    <lineage>
        <taxon>Bacteria</taxon>
        <taxon>Pseudomonadati</taxon>
        <taxon>Pseudomonadota</taxon>
        <taxon>Betaproteobacteria</taxon>
        <taxon>Burkholderiales</taxon>
        <taxon>Alcaligenaceae</taxon>
        <taxon>Paenalcaligenes</taxon>
    </lineage>
</organism>
<dbReference type="GO" id="GO:0030428">
    <property type="term" value="C:cell septum"/>
    <property type="evidence" value="ECO:0007669"/>
    <property type="project" value="TreeGrafter"/>
</dbReference>
<keyword evidence="7" id="KW-0997">Cell inner membrane</keyword>
<dbReference type="Proteomes" id="UP000823889">
    <property type="component" value="Unassembled WGS sequence"/>
</dbReference>
<dbReference type="PANTHER" id="PTHR37485">
    <property type="entry name" value="CELL DIVISION PROTEIN FTSB"/>
    <property type="match status" value="1"/>
</dbReference>
<evidence type="ECO:0000256" key="5">
    <source>
        <dbReference type="ARBA" id="ARBA00023136"/>
    </source>
</evidence>
<dbReference type="PANTHER" id="PTHR37485:SF1">
    <property type="entry name" value="CELL DIVISION PROTEIN FTSB"/>
    <property type="match status" value="1"/>
</dbReference>
<proteinExistence type="inferred from homology"/>
<comment type="subcellular location">
    <subcellularLocation>
        <location evidence="7">Cell inner membrane</location>
        <topology evidence="7">Single-pass type II membrane protein</topology>
    </subcellularLocation>
    <text evidence="7">Localizes to the division septum.</text>
</comment>
<dbReference type="NCBIfam" id="NF002058">
    <property type="entry name" value="PRK00888.1"/>
    <property type="match status" value="1"/>
</dbReference>
<evidence type="ECO:0000256" key="2">
    <source>
        <dbReference type="ARBA" id="ARBA00022618"/>
    </source>
</evidence>
<dbReference type="EMBL" id="DWUQ01000182">
    <property type="protein sequence ID" value="HJD45091.1"/>
    <property type="molecule type" value="Genomic_DNA"/>
</dbReference>
<evidence type="ECO:0000256" key="4">
    <source>
        <dbReference type="ARBA" id="ARBA00022989"/>
    </source>
</evidence>
<evidence type="ECO:0000256" key="1">
    <source>
        <dbReference type="ARBA" id="ARBA00022475"/>
    </source>
</evidence>
<evidence type="ECO:0000256" key="3">
    <source>
        <dbReference type="ARBA" id="ARBA00022692"/>
    </source>
</evidence>
<feature type="topological domain" description="Periplasmic" evidence="7">
    <location>
        <begin position="22"/>
        <end position="92"/>
    </location>
</feature>
<comment type="subunit">
    <text evidence="7">Part of a complex composed of FtsB, FtsL and FtsQ.</text>
</comment>
<dbReference type="GO" id="GO:0005886">
    <property type="term" value="C:plasma membrane"/>
    <property type="evidence" value="ECO:0007669"/>
    <property type="project" value="UniProtKB-SubCell"/>
</dbReference>
<keyword evidence="5 7" id="KW-0472">Membrane</keyword>
<dbReference type="AlphaFoldDB" id="A0A9D2U8H4"/>
<keyword evidence="6 7" id="KW-0131">Cell cycle</keyword>
<keyword evidence="2 7" id="KW-0132">Cell division</keyword>
<dbReference type="Pfam" id="PF04977">
    <property type="entry name" value="DivIC"/>
    <property type="match status" value="1"/>
</dbReference>
<dbReference type="GO" id="GO:0032153">
    <property type="term" value="C:cell division site"/>
    <property type="evidence" value="ECO:0007669"/>
    <property type="project" value="UniProtKB-UniRule"/>
</dbReference>
<dbReference type="InterPro" id="IPR007060">
    <property type="entry name" value="FtsL/DivIC"/>
</dbReference>
<comment type="similarity">
    <text evidence="7">Belongs to the FtsB family.</text>
</comment>
<keyword evidence="3 7" id="KW-0812">Transmembrane</keyword>
<keyword evidence="4 7" id="KW-1133">Transmembrane helix</keyword>
<dbReference type="HAMAP" id="MF_00599">
    <property type="entry name" value="FtsB"/>
    <property type="match status" value="1"/>
</dbReference>
<feature type="topological domain" description="Cytoplasmic" evidence="7">
    <location>
        <begin position="1"/>
        <end position="3"/>
    </location>
</feature>
<evidence type="ECO:0000256" key="6">
    <source>
        <dbReference type="ARBA" id="ARBA00023306"/>
    </source>
</evidence>
<name>A0A9D2U8H4_9BURK</name>
<comment type="caution">
    <text evidence="8">The sequence shown here is derived from an EMBL/GenBank/DDBJ whole genome shotgun (WGS) entry which is preliminary data.</text>
</comment>
<evidence type="ECO:0000313" key="9">
    <source>
        <dbReference type="Proteomes" id="UP000823889"/>
    </source>
</evidence>
<reference evidence="8" key="2">
    <citation type="submission" date="2021-04" db="EMBL/GenBank/DDBJ databases">
        <authorList>
            <person name="Gilroy R."/>
        </authorList>
    </citation>
    <scope>NUCLEOTIDE SEQUENCE</scope>
    <source>
        <strain evidence="8">9264</strain>
    </source>
</reference>
<dbReference type="GO" id="GO:0043093">
    <property type="term" value="P:FtsZ-dependent cytokinesis"/>
    <property type="evidence" value="ECO:0007669"/>
    <property type="project" value="UniProtKB-UniRule"/>
</dbReference>
<comment type="function">
    <text evidence="7">Essential cell division protein. May link together the upstream cell division proteins, which are predominantly cytoplasmic, with the downstream cell division proteins, which are predominantly periplasmic.</text>
</comment>
<dbReference type="InterPro" id="IPR023081">
    <property type="entry name" value="Cell_div_FtsB"/>
</dbReference>
<accession>A0A9D2U8H4</accession>
<evidence type="ECO:0000256" key="7">
    <source>
        <dbReference type="HAMAP-Rule" id="MF_00599"/>
    </source>
</evidence>